<dbReference type="AlphaFoldDB" id="A0A9E8HGC6"/>
<dbReference type="GO" id="GO:0008784">
    <property type="term" value="F:alanine racemase activity"/>
    <property type="evidence" value="ECO:0007669"/>
    <property type="project" value="UniProtKB-UniRule"/>
</dbReference>
<dbReference type="CDD" id="cd06827">
    <property type="entry name" value="PLPDE_III_AR_proteobact"/>
    <property type="match status" value="1"/>
</dbReference>
<dbReference type="PANTHER" id="PTHR30511">
    <property type="entry name" value="ALANINE RACEMASE"/>
    <property type="match status" value="1"/>
</dbReference>
<dbReference type="SUPFAM" id="SSF51419">
    <property type="entry name" value="PLP-binding barrel"/>
    <property type="match status" value="1"/>
</dbReference>
<comment type="catalytic activity">
    <reaction evidence="1 7">
        <text>L-alanine = D-alanine</text>
        <dbReference type="Rhea" id="RHEA:20249"/>
        <dbReference type="ChEBI" id="CHEBI:57416"/>
        <dbReference type="ChEBI" id="CHEBI:57972"/>
        <dbReference type="EC" id="5.1.1.1"/>
    </reaction>
</comment>
<comment type="function">
    <text evidence="7">Catalyzes the interconversion of L-alanine and D-alanine. May also act on other amino acids.</text>
</comment>
<dbReference type="PANTHER" id="PTHR30511:SF0">
    <property type="entry name" value="ALANINE RACEMASE, CATABOLIC-RELATED"/>
    <property type="match status" value="1"/>
</dbReference>
<dbReference type="Gene3D" id="3.20.20.10">
    <property type="entry name" value="Alanine racemase"/>
    <property type="match status" value="1"/>
</dbReference>
<dbReference type="InterPro" id="IPR001608">
    <property type="entry name" value="Ala_racemase_N"/>
</dbReference>
<dbReference type="FunFam" id="2.40.37.10:FF:000002">
    <property type="entry name" value="Alanine racemase"/>
    <property type="match status" value="1"/>
</dbReference>
<evidence type="ECO:0000256" key="6">
    <source>
        <dbReference type="ARBA" id="ARBA00023235"/>
    </source>
</evidence>
<dbReference type="GO" id="GO:0030170">
    <property type="term" value="F:pyridoxal phosphate binding"/>
    <property type="evidence" value="ECO:0007669"/>
    <property type="project" value="UniProtKB-UniRule"/>
</dbReference>
<dbReference type="GO" id="GO:0005829">
    <property type="term" value="C:cytosol"/>
    <property type="evidence" value="ECO:0007669"/>
    <property type="project" value="TreeGrafter"/>
</dbReference>
<feature type="binding site" evidence="7 9">
    <location>
        <position position="127"/>
    </location>
    <ligand>
        <name>substrate</name>
    </ligand>
</feature>
<feature type="active site" description="Proton acceptor; specific for L-alanine" evidence="7">
    <location>
        <position position="256"/>
    </location>
</feature>
<evidence type="ECO:0000313" key="12">
    <source>
        <dbReference type="Proteomes" id="UP001164472"/>
    </source>
</evidence>
<evidence type="ECO:0000313" key="11">
    <source>
        <dbReference type="EMBL" id="UZW74158.1"/>
    </source>
</evidence>
<dbReference type="Gene3D" id="2.40.37.10">
    <property type="entry name" value="Lyase, Ornithine Decarboxylase, Chain A, domain 1"/>
    <property type="match status" value="1"/>
</dbReference>
<dbReference type="InterPro" id="IPR020622">
    <property type="entry name" value="Ala_racemase_pyridoxalP-BS"/>
</dbReference>
<dbReference type="NCBIfam" id="TIGR00492">
    <property type="entry name" value="alr"/>
    <property type="match status" value="1"/>
</dbReference>
<evidence type="ECO:0000256" key="9">
    <source>
        <dbReference type="PIRSR" id="PIRSR600821-52"/>
    </source>
</evidence>
<dbReference type="SUPFAM" id="SSF50621">
    <property type="entry name" value="Alanine racemase C-terminal domain-like"/>
    <property type="match status" value="1"/>
</dbReference>
<keyword evidence="12" id="KW-1185">Reference proteome</keyword>
<evidence type="ECO:0000256" key="4">
    <source>
        <dbReference type="ARBA" id="ARBA00013089"/>
    </source>
</evidence>
<keyword evidence="5 7" id="KW-0663">Pyridoxal phosphate</keyword>
<evidence type="ECO:0000256" key="1">
    <source>
        <dbReference type="ARBA" id="ARBA00000316"/>
    </source>
</evidence>
<dbReference type="FunFam" id="3.20.20.10:FF:000002">
    <property type="entry name" value="Alanine racemase"/>
    <property type="match status" value="1"/>
</dbReference>
<feature type="domain" description="Alanine racemase C-terminal" evidence="10">
    <location>
        <begin position="235"/>
        <end position="359"/>
    </location>
</feature>
<comment type="similarity">
    <text evidence="3 7">Belongs to the alanine racemase family.</text>
</comment>
<dbReference type="InterPro" id="IPR011079">
    <property type="entry name" value="Ala_racemase_C"/>
</dbReference>
<dbReference type="HAMAP" id="MF_01201">
    <property type="entry name" value="Ala_racemase"/>
    <property type="match status" value="1"/>
</dbReference>
<dbReference type="PRINTS" id="PR00992">
    <property type="entry name" value="ALARACEMASE"/>
</dbReference>
<feature type="active site" description="Proton acceptor; specific for D-alanine" evidence="7">
    <location>
        <position position="35"/>
    </location>
</feature>
<proteinExistence type="inferred from homology"/>
<feature type="binding site" evidence="7 9">
    <location>
        <position position="304"/>
    </location>
    <ligand>
        <name>substrate</name>
    </ligand>
</feature>
<dbReference type="KEGG" id="asem:NNL22_14175"/>
<dbReference type="Proteomes" id="UP001164472">
    <property type="component" value="Chromosome"/>
</dbReference>
<dbReference type="InterPro" id="IPR009006">
    <property type="entry name" value="Ala_racemase/Decarboxylase_C"/>
</dbReference>
<evidence type="ECO:0000256" key="5">
    <source>
        <dbReference type="ARBA" id="ARBA00022898"/>
    </source>
</evidence>
<dbReference type="EC" id="5.1.1.1" evidence="4 7"/>
<gene>
    <name evidence="11" type="primary">alr</name>
    <name evidence="11" type="ORF">NNL22_14175</name>
</gene>
<dbReference type="PROSITE" id="PS00395">
    <property type="entry name" value="ALANINE_RACEMASE"/>
    <property type="match status" value="1"/>
</dbReference>
<feature type="modified residue" description="N6-(pyridoxal phosphate)lysine" evidence="7 8">
    <location>
        <position position="35"/>
    </location>
</feature>
<accession>A0A9E8HGC6</accession>
<evidence type="ECO:0000256" key="3">
    <source>
        <dbReference type="ARBA" id="ARBA00007880"/>
    </source>
</evidence>
<dbReference type="InterPro" id="IPR029066">
    <property type="entry name" value="PLP-binding_barrel"/>
</dbReference>
<dbReference type="EMBL" id="CP101527">
    <property type="protein sequence ID" value="UZW74158.1"/>
    <property type="molecule type" value="Genomic_DNA"/>
</dbReference>
<organism evidence="11 12">
    <name type="scientific">Alkalimarinus sediminis</name>
    <dbReference type="NCBI Taxonomy" id="1632866"/>
    <lineage>
        <taxon>Bacteria</taxon>
        <taxon>Pseudomonadati</taxon>
        <taxon>Pseudomonadota</taxon>
        <taxon>Gammaproteobacteria</taxon>
        <taxon>Alteromonadales</taxon>
        <taxon>Alteromonadaceae</taxon>
        <taxon>Alkalimarinus</taxon>
    </lineage>
</organism>
<evidence type="ECO:0000259" key="10">
    <source>
        <dbReference type="SMART" id="SM01005"/>
    </source>
</evidence>
<dbReference type="GO" id="GO:0030632">
    <property type="term" value="P:D-alanine biosynthetic process"/>
    <property type="evidence" value="ECO:0007669"/>
    <property type="project" value="UniProtKB-UniRule"/>
</dbReference>
<protein>
    <recommendedName>
        <fullName evidence="4 7">Alanine racemase</fullName>
        <ecNumber evidence="4 7">5.1.1.1</ecNumber>
    </recommendedName>
</protein>
<dbReference type="SMART" id="SM01005">
    <property type="entry name" value="Ala_racemase_C"/>
    <property type="match status" value="1"/>
</dbReference>
<keyword evidence="6 7" id="KW-0413">Isomerase</keyword>
<name>A0A9E8HGC6_9ALTE</name>
<comment type="cofactor">
    <cofactor evidence="2 7 8">
        <name>pyridoxal 5'-phosphate</name>
        <dbReference type="ChEBI" id="CHEBI:597326"/>
    </cofactor>
</comment>
<dbReference type="Pfam" id="PF01168">
    <property type="entry name" value="Ala_racemase_N"/>
    <property type="match status" value="1"/>
</dbReference>
<dbReference type="RefSeq" id="WP_251811240.1">
    <property type="nucleotide sequence ID" value="NZ_CP101527.1"/>
</dbReference>
<comment type="pathway">
    <text evidence="7">Amino-acid biosynthesis; D-alanine biosynthesis; D-alanine from L-alanine: step 1/1.</text>
</comment>
<evidence type="ECO:0000256" key="2">
    <source>
        <dbReference type="ARBA" id="ARBA00001933"/>
    </source>
</evidence>
<sequence length="365" mass="38891">MTRPAVAFIDLEAFRANYQLAASLSGDAQCVAVIKANGYGHGICEIAKELPLSTLAVACVDEAVQLRASGVDNPIVVLEGAFSVEEARIAADLKLQLIIHAGYQIEQLETVAADIDVWVKINTGMNRLGFAPPAVSQALSMLRGLSSAQVLGLMTHFACADEIDTSETKRQLALFSSTVKSLGNAADGLLLTAANSAALLAYNASHFNSVRPGVMLYGSSPFAHRSSESLGLKPVMSLESRIMAIHEIETDECVGYGGTWRASRATRIATVAIGYGDGYPRHAEIGTPVWIGDRVVPLIGRVSMDMLNVDLSFHPDAKVGDVVELWGKNVSVDEVAKSSGTISYELLTGVTARVPRQYLNSLSEL</sequence>
<evidence type="ECO:0000256" key="8">
    <source>
        <dbReference type="PIRSR" id="PIRSR600821-50"/>
    </source>
</evidence>
<dbReference type="InterPro" id="IPR000821">
    <property type="entry name" value="Ala_racemase"/>
</dbReference>
<evidence type="ECO:0000256" key="7">
    <source>
        <dbReference type="HAMAP-Rule" id="MF_01201"/>
    </source>
</evidence>
<dbReference type="Pfam" id="PF00842">
    <property type="entry name" value="Ala_racemase_C"/>
    <property type="match status" value="1"/>
</dbReference>
<reference evidence="11" key="1">
    <citation type="submission" date="2022-07" db="EMBL/GenBank/DDBJ databases">
        <title>Alkalimarinus sp. nov., isolated from gut of a Alitta virens.</title>
        <authorList>
            <person name="Yang A.I."/>
            <person name="Shin N.-R."/>
        </authorList>
    </citation>
    <scope>NUCLEOTIDE SEQUENCE</scope>
    <source>
        <strain evidence="11">FA028</strain>
    </source>
</reference>